<keyword evidence="2" id="KW-1185">Reference proteome</keyword>
<evidence type="ECO:0000313" key="1">
    <source>
        <dbReference type="EMBL" id="GFN92611.1"/>
    </source>
</evidence>
<accession>A0AAV3ZBI7</accession>
<comment type="caution">
    <text evidence="1">The sequence shown here is derived from an EMBL/GenBank/DDBJ whole genome shotgun (WGS) entry which is preliminary data.</text>
</comment>
<evidence type="ECO:0000313" key="2">
    <source>
        <dbReference type="Proteomes" id="UP000735302"/>
    </source>
</evidence>
<gene>
    <name evidence="1" type="ORF">PoB_001911700</name>
</gene>
<name>A0AAV3ZBI7_9GAST</name>
<sequence length="225" mass="25613">MEKEMSSCPHEMQYIGGNCLVASYDPRQTRGAHSFLGPHTGFHHCVYKRSSSPAAWTDMDSSPRAPSNKILLTSQIHATKLSWTKRRAEKLSAEANATQPAIEVPKKRTQRAVKDTREYWRKRKCLQKDAMSEEQKEAGRLRANELRRQKRWLTSNSIHKATKNPSHPVFVNFPHPVAFSTPIIAEPTQKQSATTHPFSFYSSHSLSVTKYTNACFPITISNKKF</sequence>
<protein>
    <submittedName>
        <fullName evidence="1">Uncharacterized protein</fullName>
    </submittedName>
</protein>
<reference evidence="1 2" key="1">
    <citation type="journal article" date="2021" name="Elife">
        <title>Chloroplast acquisition without the gene transfer in kleptoplastic sea slugs, Plakobranchus ocellatus.</title>
        <authorList>
            <person name="Maeda T."/>
            <person name="Takahashi S."/>
            <person name="Yoshida T."/>
            <person name="Shimamura S."/>
            <person name="Takaki Y."/>
            <person name="Nagai Y."/>
            <person name="Toyoda A."/>
            <person name="Suzuki Y."/>
            <person name="Arimoto A."/>
            <person name="Ishii H."/>
            <person name="Satoh N."/>
            <person name="Nishiyama T."/>
            <person name="Hasebe M."/>
            <person name="Maruyama T."/>
            <person name="Minagawa J."/>
            <person name="Obokata J."/>
            <person name="Shigenobu S."/>
        </authorList>
    </citation>
    <scope>NUCLEOTIDE SEQUENCE [LARGE SCALE GENOMIC DNA]</scope>
</reference>
<organism evidence="1 2">
    <name type="scientific">Plakobranchus ocellatus</name>
    <dbReference type="NCBI Taxonomy" id="259542"/>
    <lineage>
        <taxon>Eukaryota</taxon>
        <taxon>Metazoa</taxon>
        <taxon>Spiralia</taxon>
        <taxon>Lophotrochozoa</taxon>
        <taxon>Mollusca</taxon>
        <taxon>Gastropoda</taxon>
        <taxon>Heterobranchia</taxon>
        <taxon>Euthyneura</taxon>
        <taxon>Panpulmonata</taxon>
        <taxon>Sacoglossa</taxon>
        <taxon>Placobranchoidea</taxon>
        <taxon>Plakobranchidae</taxon>
        <taxon>Plakobranchus</taxon>
    </lineage>
</organism>
<dbReference type="EMBL" id="BLXT01002256">
    <property type="protein sequence ID" value="GFN92611.1"/>
    <property type="molecule type" value="Genomic_DNA"/>
</dbReference>
<dbReference type="Proteomes" id="UP000735302">
    <property type="component" value="Unassembled WGS sequence"/>
</dbReference>
<dbReference type="AlphaFoldDB" id="A0AAV3ZBI7"/>
<proteinExistence type="predicted"/>